<evidence type="ECO:0000256" key="5">
    <source>
        <dbReference type="ARBA" id="ARBA00022989"/>
    </source>
</evidence>
<dbReference type="Pfam" id="PF07690">
    <property type="entry name" value="MFS_1"/>
    <property type="match status" value="1"/>
</dbReference>
<sequence>MPPPTSQAPASASVASDLPAVHDHAAIMRVIGGIVLCILLAALDQTVVIPAVPAIATDLNGFGHLSWIVTAYLIVSTVSTPLYGKLSDSFGRRRLLMMAIALFIAASVACAMAQSLTQLILFRALQGVGGGGLMSLAQAAIADVVAPRQRGRYQGYLATVWAVSSIAGPLVGGWVADHLSWRWLFWINVPLGLLAMGLCYRGLSQLRPRGGRPQVDWLGAFLLAVAIVAFLLAMSWAGEAFDWISLEMGALLLVTAAAVALLAWQERRAPDAMLPPRLFRNRAYVMGVGASALAALNIFLCIFALPLHFQLVRDADASLSGLLVVPFLLSTVAGNFVVAWLAPRLGRMRGILTGGYVAAAAGLAALAAVTAAVPTALVLLAMTVAGVGLGMTMVGTLICVQNALERRDMGAGTGALLVLRSLGSAIGGALAGTLLAMEFRGALARAGVTQPLDLGALRHGSEAMAQLSPAVRQVLAGGVESGFHLIFAAGAVAAVVALLIVRRMPDLELRSAVTEHASKIHMD</sequence>
<keyword evidence="4 7" id="KW-0812">Transmembrane</keyword>
<accession>A0A4Q7RYS5</accession>
<feature type="transmembrane region" description="Helical" evidence="7">
    <location>
        <begin position="243"/>
        <end position="264"/>
    </location>
</feature>
<organism evidence="9 10">
    <name type="scientific">Cupriavidus agavae</name>
    <dbReference type="NCBI Taxonomy" id="1001822"/>
    <lineage>
        <taxon>Bacteria</taxon>
        <taxon>Pseudomonadati</taxon>
        <taxon>Pseudomonadota</taxon>
        <taxon>Betaproteobacteria</taxon>
        <taxon>Burkholderiales</taxon>
        <taxon>Burkholderiaceae</taxon>
        <taxon>Cupriavidus</taxon>
    </lineage>
</organism>
<dbReference type="SUPFAM" id="SSF103473">
    <property type="entry name" value="MFS general substrate transporter"/>
    <property type="match status" value="1"/>
</dbReference>
<feature type="transmembrane region" description="Helical" evidence="7">
    <location>
        <begin position="153"/>
        <end position="171"/>
    </location>
</feature>
<dbReference type="RefSeq" id="WP_130391936.1">
    <property type="nucleotide sequence ID" value="NZ_SGXM01000003.1"/>
</dbReference>
<keyword evidence="6 7" id="KW-0472">Membrane</keyword>
<keyword evidence="3" id="KW-1003">Cell membrane</keyword>
<dbReference type="PRINTS" id="PR01036">
    <property type="entry name" value="TCRTETB"/>
</dbReference>
<dbReference type="GO" id="GO:0005886">
    <property type="term" value="C:plasma membrane"/>
    <property type="evidence" value="ECO:0007669"/>
    <property type="project" value="UniProtKB-SubCell"/>
</dbReference>
<dbReference type="AlphaFoldDB" id="A0A4Q7RYS5"/>
<feature type="transmembrane region" description="Helical" evidence="7">
    <location>
        <begin position="482"/>
        <end position="501"/>
    </location>
</feature>
<reference evidence="9 10" key="1">
    <citation type="journal article" date="2015" name="Stand. Genomic Sci.">
        <title>Genomic Encyclopedia of Bacterial and Archaeal Type Strains, Phase III: the genomes of soil and plant-associated and newly described type strains.</title>
        <authorList>
            <person name="Whitman W.B."/>
            <person name="Woyke T."/>
            <person name="Klenk H.P."/>
            <person name="Zhou Y."/>
            <person name="Lilburn T.G."/>
            <person name="Beck B.J."/>
            <person name="De Vos P."/>
            <person name="Vandamme P."/>
            <person name="Eisen J.A."/>
            <person name="Garrity G."/>
            <person name="Hugenholtz P."/>
            <person name="Kyrpides N.C."/>
        </authorList>
    </citation>
    <scope>NUCLEOTIDE SEQUENCE [LARGE SCALE GENOMIC DNA]</scope>
    <source>
        <strain evidence="9 10">ASC-9842</strain>
    </source>
</reference>
<feature type="transmembrane region" description="Helical" evidence="7">
    <location>
        <begin position="183"/>
        <end position="203"/>
    </location>
</feature>
<evidence type="ECO:0000313" key="9">
    <source>
        <dbReference type="EMBL" id="RZT38477.1"/>
    </source>
</evidence>
<evidence type="ECO:0000256" key="1">
    <source>
        <dbReference type="ARBA" id="ARBA00004651"/>
    </source>
</evidence>
<feature type="transmembrane region" description="Helical" evidence="7">
    <location>
        <begin position="416"/>
        <end position="437"/>
    </location>
</feature>
<feature type="transmembrane region" description="Helical" evidence="7">
    <location>
        <begin position="30"/>
        <end position="52"/>
    </location>
</feature>
<dbReference type="InterPro" id="IPR020846">
    <property type="entry name" value="MFS_dom"/>
</dbReference>
<dbReference type="Gene3D" id="1.20.1720.10">
    <property type="entry name" value="Multidrug resistance protein D"/>
    <property type="match status" value="1"/>
</dbReference>
<feature type="transmembrane region" description="Helical" evidence="7">
    <location>
        <begin position="95"/>
        <end position="114"/>
    </location>
</feature>
<feature type="transmembrane region" description="Helical" evidence="7">
    <location>
        <begin position="284"/>
        <end position="307"/>
    </location>
</feature>
<dbReference type="CDD" id="cd17502">
    <property type="entry name" value="MFS_Azr1_MDR_like"/>
    <property type="match status" value="1"/>
</dbReference>
<dbReference type="InterPro" id="IPR036259">
    <property type="entry name" value="MFS_trans_sf"/>
</dbReference>
<feature type="transmembrane region" description="Helical" evidence="7">
    <location>
        <begin position="319"/>
        <end position="342"/>
    </location>
</feature>
<dbReference type="EMBL" id="SGXM01000003">
    <property type="protein sequence ID" value="RZT38477.1"/>
    <property type="molecule type" value="Genomic_DNA"/>
</dbReference>
<evidence type="ECO:0000256" key="7">
    <source>
        <dbReference type="SAM" id="Phobius"/>
    </source>
</evidence>
<comment type="subcellular location">
    <subcellularLocation>
        <location evidence="1">Cell membrane</location>
        <topology evidence="1">Multi-pass membrane protein</topology>
    </subcellularLocation>
</comment>
<evidence type="ECO:0000259" key="8">
    <source>
        <dbReference type="PROSITE" id="PS50850"/>
    </source>
</evidence>
<feature type="transmembrane region" description="Helical" evidence="7">
    <location>
        <begin position="120"/>
        <end position="141"/>
    </location>
</feature>
<dbReference type="OrthoDB" id="9807274at2"/>
<dbReference type="PROSITE" id="PS50850">
    <property type="entry name" value="MFS"/>
    <property type="match status" value="1"/>
</dbReference>
<feature type="transmembrane region" description="Helical" evidence="7">
    <location>
        <begin position="215"/>
        <end position="237"/>
    </location>
</feature>
<dbReference type="PANTHER" id="PTHR23501:SF197">
    <property type="entry name" value="COMD"/>
    <property type="match status" value="1"/>
</dbReference>
<dbReference type="Proteomes" id="UP000291078">
    <property type="component" value="Unassembled WGS sequence"/>
</dbReference>
<dbReference type="FunFam" id="1.20.1720.10:FF:000004">
    <property type="entry name" value="EmrB/QacA family drug resistance transporter"/>
    <property type="match status" value="1"/>
</dbReference>
<keyword evidence="10" id="KW-1185">Reference proteome</keyword>
<dbReference type="GO" id="GO:0022857">
    <property type="term" value="F:transmembrane transporter activity"/>
    <property type="evidence" value="ECO:0007669"/>
    <property type="project" value="InterPro"/>
</dbReference>
<evidence type="ECO:0000256" key="6">
    <source>
        <dbReference type="ARBA" id="ARBA00023136"/>
    </source>
</evidence>
<name>A0A4Q7RYS5_9BURK</name>
<protein>
    <submittedName>
        <fullName evidence="9">EmrB/QacA subfamily drug resistance transporter</fullName>
    </submittedName>
</protein>
<evidence type="ECO:0000256" key="2">
    <source>
        <dbReference type="ARBA" id="ARBA00022448"/>
    </source>
</evidence>
<dbReference type="PANTHER" id="PTHR23501">
    <property type="entry name" value="MAJOR FACILITATOR SUPERFAMILY"/>
    <property type="match status" value="1"/>
</dbReference>
<dbReference type="InterPro" id="IPR011701">
    <property type="entry name" value="MFS"/>
</dbReference>
<feature type="domain" description="Major facilitator superfamily (MFS) profile" evidence="8">
    <location>
        <begin position="30"/>
        <end position="508"/>
    </location>
</feature>
<evidence type="ECO:0000313" key="10">
    <source>
        <dbReference type="Proteomes" id="UP000291078"/>
    </source>
</evidence>
<proteinExistence type="predicted"/>
<evidence type="ECO:0000256" key="4">
    <source>
        <dbReference type="ARBA" id="ARBA00022692"/>
    </source>
</evidence>
<keyword evidence="5 7" id="KW-1133">Transmembrane helix</keyword>
<gene>
    <name evidence="9" type="ORF">EV147_2945</name>
</gene>
<feature type="transmembrane region" description="Helical" evidence="7">
    <location>
        <begin position="64"/>
        <end position="83"/>
    </location>
</feature>
<feature type="transmembrane region" description="Helical" evidence="7">
    <location>
        <begin position="354"/>
        <end position="373"/>
    </location>
</feature>
<keyword evidence="2" id="KW-0813">Transport</keyword>
<feature type="transmembrane region" description="Helical" evidence="7">
    <location>
        <begin position="379"/>
        <end position="404"/>
    </location>
</feature>
<comment type="caution">
    <text evidence="9">The sequence shown here is derived from an EMBL/GenBank/DDBJ whole genome shotgun (WGS) entry which is preliminary data.</text>
</comment>
<dbReference type="Gene3D" id="1.20.1250.20">
    <property type="entry name" value="MFS general substrate transporter like domains"/>
    <property type="match status" value="1"/>
</dbReference>
<evidence type="ECO:0000256" key="3">
    <source>
        <dbReference type="ARBA" id="ARBA00022475"/>
    </source>
</evidence>